<keyword evidence="5 7" id="KW-0573">Peptidoglycan synthesis</keyword>
<comment type="pathway">
    <text evidence="1 7">Cell wall biogenesis; peptidoglycan biosynthesis.</text>
</comment>
<dbReference type="Gene3D" id="2.40.440.10">
    <property type="entry name" value="L,D-transpeptidase catalytic domain-like"/>
    <property type="match status" value="1"/>
</dbReference>
<keyword evidence="4 7" id="KW-0133">Cell shape</keyword>
<evidence type="ECO:0000256" key="2">
    <source>
        <dbReference type="ARBA" id="ARBA00005992"/>
    </source>
</evidence>
<evidence type="ECO:0000256" key="8">
    <source>
        <dbReference type="SAM" id="MobiDB-lite"/>
    </source>
</evidence>
<name>A0ABX1TKQ8_9GAMM</name>
<evidence type="ECO:0000256" key="6">
    <source>
        <dbReference type="ARBA" id="ARBA00023316"/>
    </source>
</evidence>
<evidence type="ECO:0000256" key="3">
    <source>
        <dbReference type="ARBA" id="ARBA00022679"/>
    </source>
</evidence>
<evidence type="ECO:0000313" key="11">
    <source>
        <dbReference type="EMBL" id="NMQ19262.1"/>
    </source>
</evidence>
<evidence type="ECO:0000256" key="5">
    <source>
        <dbReference type="ARBA" id="ARBA00022984"/>
    </source>
</evidence>
<accession>A0ABX1TKQ8</accession>
<evidence type="ECO:0000256" key="7">
    <source>
        <dbReference type="PROSITE-ProRule" id="PRU01373"/>
    </source>
</evidence>
<comment type="similarity">
    <text evidence="2">Belongs to the YkuD family.</text>
</comment>
<keyword evidence="9" id="KW-0812">Transmembrane</keyword>
<dbReference type="PANTHER" id="PTHR36699">
    <property type="entry name" value="LD-TRANSPEPTIDASE"/>
    <property type="match status" value="1"/>
</dbReference>
<dbReference type="PROSITE" id="PS52029">
    <property type="entry name" value="LD_TPASE"/>
    <property type="match status" value="1"/>
</dbReference>
<dbReference type="EMBL" id="SPMZ01000023">
    <property type="protein sequence ID" value="NMQ19262.1"/>
    <property type="molecule type" value="Genomic_DNA"/>
</dbReference>
<feature type="compositionally biased region" description="Polar residues" evidence="8">
    <location>
        <begin position="59"/>
        <end position="70"/>
    </location>
</feature>
<feature type="transmembrane region" description="Helical" evidence="9">
    <location>
        <begin position="24"/>
        <end position="45"/>
    </location>
</feature>
<evidence type="ECO:0000256" key="4">
    <source>
        <dbReference type="ARBA" id="ARBA00022960"/>
    </source>
</evidence>
<dbReference type="PANTHER" id="PTHR36699:SF1">
    <property type="entry name" value="L,D-TRANSPEPTIDASE YAFK-RELATED"/>
    <property type="match status" value="1"/>
</dbReference>
<organism evidence="11 12">
    <name type="scientific">Candidatus Competibacter phosphatis</name>
    <dbReference type="NCBI Taxonomy" id="221280"/>
    <lineage>
        <taxon>Bacteria</taxon>
        <taxon>Pseudomonadati</taxon>
        <taxon>Pseudomonadota</taxon>
        <taxon>Gammaproteobacteria</taxon>
        <taxon>Candidatus Competibacteraceae</taxon>
        <taxon>Candidatus Competibacter</taxon>
    </lineage>
</organism>
<keyword evidence="12" id="KW-1185">Reference proteome</keyword>
<dbReference type="SUPFAM" id="SSF141523">
    <property type="entry name" value="L,D-transpeptidase catalytic domain-like"/>
    <property type="match status" value="1"/>
</dbReference>
<feature type="domain" description="L,D-TPase catalytic" evidence="10">
    <location>
        <begin position="106"/>
        <end position="242"/>
    </location>
</feature>
<keyword evidence="3" id="KW-0808">Transferase</keyword>
<dbReference type="InterPro" id="IPR038063">
    <property type="entry name" value="Transpep_catalytic_dom"/>
</dbReference>
<dbReference type="Proteomes" id="UP000760480">
    <property type="component" value="Unassembled WGS sequence"/>
</dbReference>
<feature type="active site" description="Proton donor/acceptor" evidence="7">
    <location>
        <position position="196"/>
    </location>
</feature>
<dbReference type="Pfam" id="PF03734">
    <property type="entry name" value="YkuD"/>
    <property type="match status" value="1"/>
</dbReference>
<keyword evidence="6 7" id="KW-0961">Cell wall biogenesis/degradation</keyword>
<feature type="region of interest" description="Disordered" evidence="8">
    <location>
        <begin position="50"/>
        <end position="82"/>
    </location>
</feature>
<reference evidence="11 12" key="1">
    <citation type="submission" date="2019-03" db="EMBL/GenBank/DDBJ databases">
        <title>Metabolic reconstructions from genomes of highly enriched 'Candidatus Accumulibacter' and 'Candidatus Competibacter' bioreactor populations.</title>
        <authorList>
            <person name="Annavajhala M.K."/>
            <person name="Welles L."/>
            <person name="Abbas B."/>
            <person name="Sorokin D."/>
            <person name="Park H."/>
            <person name="Van Loosdrecht M."/>
            <person name="Chandran K."/>
        </authorList>
    </citation>
    <scope>NUCLEOTIDE SEQUENCE [LARGE SCALE GENOMIC DNA]</scope>
    <source>
        <strain evidence="11 12">SBR_G</strain>
    </source>
</reference>
<dbReference type="CDD" id="cd16913">
    <property type="entry name" value="YkuD_like"/>
    <property type="match status" value="1"/>
</dbReference>
<comment type="caution">
    <text evidence="11">The sequence shown here is derived from an EMBL/GenBank/DDBJ whole genome shotgun (WGS) entry which is preliminary data.</text>
</comment>
<feature type="active site" description="Nucleophile" evidence="7">
    <location>
        <position position="218"/>
    </location>
</feature>
<keyword evidence="9" id="KW-0472">Membrane</keyword>
<evidence type="ECO:0000313" key="12">
    <source>
        <dbReference type="Proteomes" id="UP000760480"/>
    </source>
</evidence>
<proteinExistence type="inferred from homology"/>
<sequence>MVHAIGHPNPPLSRLTAFIMKFRILLSITLVLATINGAIMVYRFLRPPPSGSPIDRPPTDQTTPPVAQPSTPTPNPDQVPEQSVPVEKHAMLSPQPPPRLSNRIADRVLVEKNARRLTLFRNNRPIKSYEIALGRQPVGAKQFEGDNKTPEGRYVIDFRKRDSSYHRALHISYPGPQEAAFAAKQKRSAGGNIMIHGLPNGMGSMGPLHRLRDWTAGCIAVTNNEIEELWQAIPDGTPIDIRP</sequence>
<gene>
    <name evidence="11" type="ORF">E4P82_08695</name>
</gene>
<protein>
    <recommendedName>
        <fullName evidence="10">L,D-TPase catalytic domain-containing protein</fullName>
    </recommendedName>
</protein>
<evidence type="ECO:0000259" key="10">
    <source>
        <dbReference type="PROSITE" id="PS52029"/>
    </source>
</evidence>
<dbReference type="InterPro" id="IPR005490">
    <property type="entry name" value="LD_TPept_cat_dom"/>
</dbReference>
<keyword evidence="9" id="KW-1133">Transmembrane helix</keyword>
<evidence type="ECO:0000256" key="9">
    <source>
        <dbReference type="SAM" id="Phobius"/>
    </source>
</evidence>
<evidence type="ECO:0000256" key="1">
    <source>
        <dbReference type="ARBA" id="ARBA00004752"/>
    </source>
</evidence>